<gene>
    <name evidence="2" type="ORF">CAPTEDRAFT_185953</name>
</gene>
<evidence type="ECO:0000313" key="2">
    <source>
        <dbReference type="EMBL" id="ELT92656.1"/>
    </source>
</evidence>
<reference evidence="2 4" key="2">
    <citation type="journal article" date="2013" name="Nature">
        <title>Insights into bilaterian evolution from three spiralian genomes.</title>
        <authorList>
            <person name="Simakov O."/>
            <person name="Marletaz F."/>
            <person name="Cho S.J."/>
            <person name="Edsinger-Gonzales E."/>
            <person name="Havlak P."/>
            <person name="Hellsten U."/>
            <person name="Kuo D.H."/>
            <person name="Larsson T."/>
            <person name="Lv J."/>
            <person name="Arendt D."/>
            <person name="Savage R."/>
            <person name="Osoegawa K."/>
            <person name="de Jong P."/>
            <person name="Grimwood J."/>
            <person name="Chapman J.A."/>
            <person name="Shapiro H."/>
            <person name="Aerts A."/>
            <person name="Otillar R.P."/>
            <person name="Terry A.Y."/>
            <person name="Boore J.L."/>
            <person name="Grigoriev I.V."/>
            <person name="Lindberg D.R."/>
            <person name="Seaver E.C."/>
            <person name="Weisblat D.A."/>
            <person name="Putnam N.H."/>
            <person name="Rokhsar D.S."/>
        </authorList>
    </citation>
    <scope>NUCLEOTIDE SEQUENCE</scope>
    <source>
        <strain evidence="2 4">I ESC-2004</strain>
    </source>
</reference>
<dbReference type="EMBL" id="KB310053">
    <property type="protein sequence ID" value="ELT92656.1"/>
    <property type="molecule type" value="Genomic_DNA"/>
</dbReference>
<evidence type="ECO:0000313" key="4">
    <source>
        <dbReference type="Proteomes" id="UP000014760"/>
    </source>
</evidence>
<dbReference type="AlphaFoldDB" id="R7TM71"/>
<keyword evidence="4" id="KW-1185">Reference proteome</keyword>
<accession>R7TM71</accession>
<dbReference type="EMBL" id="AMQN01013234">
    <property type="status" value="NOT_ANNOTATED_CDS"/>
    <property type="molecule type" value="Genomic_DNA"/>
</dbReference>
<organism evidence="2">
    <name type="scientific">Capitella teleta</name>
    <name type="common">Polychaete worm</name>
    <dbReference type="NCBI Taxonomy" id="283909"/>
    <lineage>
        <taxon>Eukaryota</taxon>
        <taxon>Metazoa</taxon>
        <taxon>Spiralia</taxon>
        <taxon>Lophotrochozoa</taxon>
        <taxon>Annelida</taxon>
        <taxon>Polychaeta</taxon>
        <taxon>Sedentaria</taxon>
        <taxon>Scolecida</taxon>
        <taxon>Capitellidae</taxon>
        <taxon>Capitella</taxon>
    </lineage>
</organism>
<reference evidence="3" key="3">
    <citation type="submission" date="2015-06" db="UniProtKB">
        <authorList>
            <consortium name="EnsemblMetazoa"/>
        </authorList>
    </citation>
    <scope>IDENTIFICATION</scope>
</reference>
<name>R7TM71_CAPTE</name>
<feature type="compositionally biased region" description="Polar residues" evidence="1">
    <location>
        <begin position="139"/>
        <end position="148"/>
    </location>
</feature>
<protein>
    <submittedName>
        <fullName evidence="2 3">Uncharacterized protein</fullName>
    </submittedName>
</protein>
<reference evidence="4" key="1">
    <citation type="submission" date="2012-12" db="EMBL/GenBank/DDBJ databases">
        <authorList>
            <person name="Hellsten U."/>
            <person name="Grimwood J."/>
            <person name="Chapman J.A."/>
            <person name="Shapiro H."/>
            <person name="Aerts A."/>
            <person name="Otillar R.P."/>
            <person name="Terry A.Y."/>
            <person name="Boore J.L."/>
            <person name="Simakov O."/>
            <person name="Marletaz F."/>
            <person name="Cho S.-J."/>
            <person name="Edsinger-Gonzales E."/>
            <person name="Havlak P."/>
            <person name="Kuo D.-H."/>
            <person name="Larsson T."/>
            <person name="Lv J."/>
            <person name="Arendt D."/>
            <person name="Savage R."/>
            <person name="Osoegawa K."/>
            <person name="de Jong P."/>
            <person name="Lindberg D.R."/>
            <person name="Seaver E.C."/>
            <person name="Weisblat D.A."/>
            <person name="Putnam N.H."/>
            <person name="Grigoriev I.V."/>
            <person name="Rokhsar D.S."/>
        </authorList>
    </citation>
    <scope>NUCLEOTIDE SEQUENCE</scope>
    <source>
        <strain evidence="4">I ESC-2004</strain>
    </source>
</reference>
<feature type="compositionally biased region" description="Basic residues" evidence="1">
    <location>
        <begin position="163"/>
        <end position="172"/>
    </location>
</feature>
<dbReference type="EnsemblMetazoa" id="CapteT185953">
    <property type="protein sequence ID" value="CapteP185953"/>
    <property type="gene ID" value="CapteG185953"/>
</dbReference>
<sequence length="172" mass="20158">MSPLAKHNFKANKRQIKVMTNRLTRSSLKLPSIAHAKEDSHHRRRPRRKQEPRSRSLEQELCSEACLRGLPIAKKIKESSQLLRSASNELSYEFYMLNRRHRMVRHDLDDHGIILKRVLSNISRQDDVISRLSKRTDGAKTSFSSKRGTPSMHLPPLREHINKGKRHKMKRK</sequence>
<feature type="region of interest" description="Disordered" evidence="1">
    <location>
        <begin position="27"/>
        <end position="58"/>
    </location>
</feature>
<dbReference type="HOGENOM" id="CLU_1556746_0_0_1"/>
<feature type="region of interest" description="Disordered" evidence="1">
    <location>
        <begin position="133"/>
        <end position="172"/>
    </location>
</feature>
<feature type="compositionally biased region" description="Basic and acidic residues" evidence="1">
    <location>
        <begin position="49"/>
        <end position="58"/>
    </location>
</feature>
<evidence type="ECO:0000313" key="3">
    <source>
        <dbReference type="EnsemblMetazoa" id="CapteP185953"/>
    </source>
</evidence>
<evidence type="ECO:0000256" key="1">
    <source>
        <dbReference type="SAM" id="MobiDB-lite"/>
    </source>
</evidence>
<dbReference type="Proteomes" id="UP000014760">
    <property type="component" value="Unassembled WGS sequence"/>
</dbReference>
<proteinExistence type="predicted"/>